<dbReference type="eggNOG" id="KOG1198">
    <property type="taxonomic scope" value="Eukaryota"/>
</dbReference>
<dbReference type="VEuPathDB" id="FungiDB:H310_15207"/>
<dbReference type="EMBL" id="KI914173">
    <property type="protein sequence ID" value="ETV89953.1"/>
    <property type="molecule type" value="Genomic_DNA"/>
</dbReference>
<reference evidence="3" key="1">
    <citation type="submission" date="2013-12" db="EMBL/GenBank/DDBJ databases">
        <title>The Genome Sequence of Aphanomyces invadans NJM9701.</title>
        <authorList>
            <consortium name="The Broad Institute Genomics Platform"/>
            <person name="Russ C."/>
            <person name="Tyler B."/>
            <person name="van West P."/>
            <person name="Dieguez-Uribeondo J."/>
            <person name="Young S.K."/>
            <person name="Zeng Q."/>
            <person name="Gargeya S."/>
            <person name="Fitzgerald M."/>
            <person name="Abouelleil A."/>
            <person name="Alvarado L."/>
            <person name="Chapman S.B."/>
            <person name="Gainer-Dewar J."/>
            <person name="Goldberg J."/>
            <person name="Griggs A."/>
            <person name="Gujja S."/>
            <person name="Hansen M."/>
            <person name="Howarth C."/>
            <person name="Imamovic A."/>
            <person name="Ireland A."/>
            <person name="Larimer J."/>
            <person name="McCowan C."/>
            <person name="Murphy C."/>
            <person name="Pearson M."/>
            <person name="Poon T.W."/>
            <person name="Priest M."/>
            <person name="Roberts A."/>
            <person name="Saif S."/>
            <person name="Shea T."/>
            <person name="Sykes S."/>
            <person name="Wortman J."/>
            <person name="Nusbaum C."/>
            <person name="Birren B."/>
        </authorList>
    </citation>
    <scope>NUCLEOTIDE SEQUENCE [LARGE SCALE GENOMIC DNA]</scope>
    <source>
        <strain evidence="3">NJM9701</strain>
    </source>
</reference>
<dbReference type="InterPro" id="IPR013154">
    <property type="entry name" value="ADH-like_N"/>
</dbReference>
<dbReference type="AlphaFoldDB" id="A0A024T7T5"/>
<evidence type="ECO:0000313" key="3">
    <source>
        <dbReference type="EMBL" id="ETV89953.1"/>
    </source>
</evidence>
<dbReference type="OrthoDB" id="3509362at2759"/>
<gene>
    <name evidence="3" type="ORF">H310_15207</name>
</gene>
<protein>
    <recommendedName>
        <fullName evidence="2">Enoyl reductase (ER) domain-containing protein</fullName>
    </recommendedName>
</protein>
<dbReference type="GO" id="GO:0016491">
    <property type="term" value="F:oxidoreductase activity"/>
    <property type="evidence" value="ECO:0007669"/>
    <property type="project" value="InterPro"/>
</dbReference>
<dbReference type="SMART" id="SM00829">
    <property type="entry name" value="PKS_ER"/>
    <property type="match status" value="1"/>
</dbReference>
<dbReference type="SUPFAM" id="SSF50129">
    <property type="entry name" value="GroES-like"/>
    <property type="match status" value="1"/>
</dbReference>
<dbReference type="GO" id="GO:0008270">
    <property type="term" value="F:zinc ion binding"/>
    <property type="evidence" value="ECO:0007669"/>
    <property type="project" value="InterPro"/>
</dbReference>
<dbReference type="InterPro" id="IPR014182">
    <property type="entry name" value="ADH_Zn_typ-1"/>
</dbReference>
<dbReference type="Pfam" id="PF00107">
    <property type="entry name" value="ADH_zinc_N"/>
    <property type="match status" value="1"/>
</dbReference>
<dbReference type="PANTHER" id="PTHR43482">
    <property type="entry name" value="PROTEIN AST1-RELATED"/>
    <property type="match status" value="1"/>
</dbReference>
<accession>A0A024T7T5</accession>
<evidence type="ECO:0000259" key="2">
    <source>
        <dbReference type="SMART" id="SM00829"/>
    </source>
</evidence>
<dbReference type="SUPFAM" id="SSF51735">
    <property type="entry name" value="NAD(P)-binding Rossmann-fold domains"/>
    <property type="match status" value="1"/>
</dbReference>
<dbReference type="InterPro" id="IPR020843">
    <property type="entry name" value="ER"/>
</dbReference>
<dbReference type="GeneID" id="20092257"/>
<dbReference type="STRING" id="157072.A0A024T7T5"/>
<dbReference type="CDD" id="cd08252">
    <property type="entry name" value="AL_MDR"/>
    <property type="match status" value="1"/>
</dbReference>
<dbReference type="Gene3D" id="3.90.180.10">
    <property type="entry name" value="Medium-chain alcohol dehydrogenases, catalytic domain"/>
    <property type="match status" value="1"/>
</dbReference>
<dbReference type="Gene3D" id="3.40.50.720">
    <property type="entry name" value="NAD(P)-binding Rossmann-like Domain"/>
    <property type="match status" value="1"/>
</dbReference>
<name>A0A024T7T5_9STRA</name>
<evidence type="ECO:0000256" key="1">
    <source>
        <dbReference type="ARBA" id="ARBA00010371"/>
    </source>
</evidence>
<dbReference type="RefSeq" id="XP_008881414.1">
    <property type="nucleotide sequence ID" value="XM_008883192.1"/>
</dbReference>
<dbReference type="InterPro" id="IPR036291">
    <property type="entry name" value="NAD(P)-bd_dom_sf"/>
</dbReference>
<sequence>CSSTNMSSTIPSTMRAVGFYAHLPIDDPASLVDLNVPVPNIAGHDLLVHVKAVSVNPVDYKLRAPNGQGPLNSPKILGYDAAGVVVAVGPDVTRFSVGDEVYYAGTWQRNGTNAEYHAVDERIVGRKPTSLSFADAAALPLTSITAWEALFHRLGVPTTTTTAPKTNKPVSILILNGAGGVGSIAIQLAKQLTDLTVIASASRPESQVWVKDLGADHVVNHRHDIVSQLAAIGVPKVDYILVFTDLPPYFDAIVEVVKPQGKICAIASFTDNLPFQKLFAKSVTFSWEMMFTRVVFNTDDIAEQYHLLNQVSVLVDTKRLRSTTNQSLGAINASNLKQAHATLEAGTVMGKLVLSGF</sequence>
<dbReference type="PANTHER" id="PTHR43482:SF1">
    <property type="entry name" value="PROTEIN AST1-RELATED"/>
    <property type="match status" value="1"/>
</dbReference>
<organism evidence="3">
    <name type="scientific">Aphanomyces invadans</name>
    <dbReference type="NCBI Taxonomy" id="157072"/>
    <lineage>
        <taxon>Eukaryota</taxon>
        <taxon>Sar</taxon>
        <taxon>Stramenopiles</taxon>
        <taxon>Oomycota</taxon>
        <taxon>Saprolegniomycetes</taxon>
        <taxon>Saprolegniales</taxon>
        <taxon>Verrucalvaceae</taxon>
        <taxon>Aphanomyces</taxon>
    </lineage>
</organism>
<feature type="domain" description="Enoyl reductase (ER)" evidence="2">
    <location>
        <begin position="26"/>
        <end position="354"/>
    </location>
</feature>
<dbReference type="InterPro" id="IPR011032">
    <property type="entry name" value="GroES-like_sf"/>
</dbReference>
<dbReference type="InterPro" id="IPR052585">
    <property type="entry name" value="Lipid_raft_assoc_Zn_ADH"/>
</dbReference>
<dbReference type="Pfam" id="PF08240">
    <property type="entry name" value="ADH_N"/>
    <property type="match status" value="1"/>
</dbReference>
<dbReference type="InterPro" id="IPR013149">
    <property type="entry name" value="ADH-like_C"/>
</dbReference>
<feature type="non-terminal residue" evidence="3">
    <location>
        <position position="1"/>
    </location>
</feature>
<dbReference type="NCBIfam" id="TIGR02817">
    <property type="entry name" value="adh_fam_1"/>
    <property type="match status" value="1"/>
</dbReference>
<proteinExistence type="inferred from homology"/>
<comment type="similarity">
    <text evidence="1">Belongs to the zinc-containing alcohol dehydrogenase family. Quinone oxidoreductase subfamily.</text>
</comment>